<dbReference type="OrthoDB" id="449382at2759"/>
<dbReference type="Proteomes" id="UP000481861">
    <property type="component" value="Unassembled WGS sequence"/>
</dbReference>
<proteinExistence type="predicted"/>
<feature type="domain" description="Tyrosine specific protein phosphatases" evidence="1">
    <location>
        <begin position="184"/>
        <end position="240"/>
    </location>
</feature>
<dbReference type="PANTHER" id="PTHR31126:SF1">
    <property type="entry name" value="TYROSINE SPECIFIC PROTEIN PHOSPHATASES DOMAIN-CONTAINING PROTEIN"/>
    <property type="match status" value="1"/>
</dbReference>
<dbReference type="InterPro" id="IPR029021">
    <property type="entry name" value="Prot-tyrosine_phosphatase-like"/>
</dbReference>
<reference evidence="2 3" key="1">
    <citation type="submission" date="2020-01" db="EMBL/GenBank/DDBJ databases">
        <authorList>
            <consortium name="DOE Joint Genome Institute"/>
            <person name="Haridas S."/>
            <person name="Albert R."/>
            <person name="Binder M."/>
            <person name="Bloem J."/>
            <person name="Labutti K."/>
            <person name="Salamov A."/>
            <person name="Andreopoulos B."/>
            <person name="Baker S.E."/>
            <person name="Barry K."/>
            <person name="Bills G."/>
            <person name="Bluhm B.H."/>
            <person name="Cannon C."/>
            <person name="Castanera R."/>
            <person name="Culley D.E."/>
            <person name="Daum C."/>
            <person name="Ezra D."/>
            <person name="Gonzalez J.B."/>
            <person name="Henrissat B."/>
            <person name="Kuo A."/>
            <person name="Liang C."/>
            <person name="Lipzen A."/>
            <person name="Lutzoni F."/>
            <person name="Magnuson J."/>
            <person name="Mondo S."/>
            <person name="Nolan M."/>
            <person name="Ohm R."/>
            <person name="Pangilinan J."/>
            <person name="Park H.-J.H."/>
            <person name="Ramirez L."/>
            <person name="Alfaro M."/>
            <person name="Sun H."/>
            <person name="Tritt A."/>
            <person name="Yoshinaga Y."/>
            <person name="Zwiers L.-H.L."/>
            <person name="Turgeon B.G."/>
            <person name="Goodwin S.B."/>
            <person name="Spatafora J.W."/>
            <person name="Crous P.W."/>
            <person name="Grigoriev I.V."/>
        </authorList>
    </citation>
    <scope>NUCLEOTIDE SEQUENCE [LARGE SCALE GENOMIC DNA]</scope>
    <source>
        <strain evidence="2 3">CBS 611.86</strain>
    </source>
</reference>
<dbReference type="InterPro" id="IPR016130">
    <property type="entry name" value="Tyr_Pase_AS"/>
</dbReference>
<accession>A0A7C8I4R8</accession>
<name>A0A7C8I4R8_9PLEO</name>
<gene>
    <name evidence="2" type="ORF">BDV95DRAFT_645416</name>
</gene>
<dbReference type="SUPFAM" id="SSF52799">
    <property type="entry name" value="(Phosphotyrosine protein) phosphatases II"/>
    <property type="match status" value="2"/>
</dbReference>
<dbReference type="Gene3D" id="3.90.190.10">
    <property type="entry name" value="Protein tyrosine phosphatase superfamily"/>
    <property type="match status" value="1"/>
</dbReference>
<dbReference type="AlphaFoldDB" id="A0A7C8I4R8"/>
<keyword evidence="3" id="KW-1185">Reference proteome</keyword>
<dbReference type="InterPro" id="IPR000387">
    <property type="entry name" value="Tyr_Pase_dom"/>
</dbReference>
<dbReference type="PROSITE" id="PS00383">
    <property type="entry name" value="TYR_PHOSPHATASE_1"/>
    <property type="match status" value="1"/>
</dbReference>
<evidence type="ECO:0000259" key="1">
    <source>
        <dbReference type="PROSITE" id="PS50056"/>
    </source>
</evidence>
<protein>
    <submittedName>
        <fullName evidence="2">Tyrosine phosphatase family-domain-containing protein</fullName>
    </submittedName>
</protein>
<sequence length="341" mass="36958">MTTHSLPCPPFYTIPHIANLRDPSLHPNLTTSSGAKLRLGILFRSAEPSKLDQEGWRQIRALGIGHVFDLRSKPEVNRGWIATVGNGNGNAAGVDESMNAQPAWIGKLEKEGLNRHWVPVFADRDYSPERLAQRYAMYMGETAEGFVRAYADILMHAGPSFRTILLYLAGLPPPGSSSPGEHTGESEAELGALVHCTAGKDRTGIFFGLLFTFLGVDRETAADEYALTELGLAHVRDEVVGRLVQSQAVRQYVALQMQGKEAASAAELADGGGDGAKKVDDEALVLARRAALRMAGARRENLLGSLEMVEREYGGAEGYFRGVCGLGDEELEALRRNLVLA</sequence>
<evidence type="ECO:0000313" key="2">
    <source>
        <dbReference type="EMBL" id="KAF2868071.1"/>
    </source>
</evidence>
<dbReference type="InterPro" id="IPR026893">
    <property type="entry name" value="Tyr/Ser_Pase_IphP-type"/>
</dbReference>
<dbReference type="PANTHER" id="PTHR31126">
    <property type="entry name" value="TYROSINE-PROTEIN PHOSPHATASE"/>
    <property type="match status" value="1"/>
</dbReference>
<evidence type="ECO:0000313" key="3">
    <source>
        <dbReference type="Proteomes" id="UP000481861"/>
    </source>
</evidence>
<dbReference type="EMBL" id="JAADJZ010000020">
    <property type="protein sequence ID" value="KAF2868071.1"/>
    <property type="molecule type" value="Genomic_DNA"/>
</dbReference>
<dbReference type="GO" id="GO:0004721">
    <property type="term" value="F:phosphoprotein phosphatase activity"/>
    <property type="evidence" value="ECO:0007669"/>
    <property type="project" value="InterPro"/>
</dbReference>
<dbReference type="Pfam" id="PF13350">
    <property type="entry name" value="Y_phosphatase3"/>
    <property type="match status" value="1"/>
</dbReference>
<comment type="caution">
    <text evidence="2">The sequence shown here is derived from an EMBL/GenBank/DDBJ whole genome shotgun (WGS) entry which is preliminary data.</text>
</comment>
<dbReference type="PROSITE" id="PS50056">
    <property type="entry name" value="TYR_PHOSPHATASE_2"/>
    <property type="match status" value="1"/>
</dbReference>
<organism evidence="2 3">
    <name type="scientific">Massariosphaeria phaeospora</name>
    <dbReference type="NCBI Taxonomy" id="100035"/>
    <lineage>
        <taxon>Eukaryota</taxon>
        <taxon>Fungi</taxon>
        <taxon>Dikarya</taxon>
        <taxon>Ascomycota</taxon>
        <taxon>Pezizomycotina</taxon>
        <taxon>Dothideomycetes</taxon>
        <taxon>Pleosporomycetidae</taxon>
        <taxon>Pleosporales</taxon>
        <taxon>Pleosporales incertae sedis</taxon>
        <taxon>Massariosphaeria</taxon>
    </lineage>
</organism>